<dbReference type="AlphaFoldDB" id="A0A0A9DSJ6"/>
<accession>A0A0A9DSJ6</accession>
<organism evidence="1">
    <name type="scientific">Arundo donax</name>
    <name type="common">Giant reed</name>
    <name type="synonym">Donax arundinaceus</name>
    <dbReference type="NCBI Taxonomy" id="35708"/>
    <lineage>
        <taxon>Eukaryota</taxon>
        <taxon>Viridiplantae</taxon>
        <taxon>Streptophyta</taxon>
        <taxon>Embryophyta</taxon>
        <taxon>Tracheophyta</taxon>
        <taxon>Spermatophyta</taxon>
        <taxon>Magnoliopsida</taxon>
        <taxon>Liliopsida</taxon>
        <taxon>Poales</taxon>
        <taxon>Poaceae</taxon>
        <taxon>PACMAD clade</taxon>
        <taxon>Arundinoideae</taxon>
        <taxon>Arundineae</taxon>
        <taxon>Arundo</taxon>
    </lineage>
</organism>
<evidence type="ECO:0000313" key="1">
    <source>
        <dbReference type="EMBL" id="JAD86752.1"/>
    </source>
</evidence>
<reference evidence="1" key="2">
    <citation type="journal article" date="2015" name="Data Brief">
        <title>Shoot transcriptome of the giant reed, Arundo donax.</title>
        <authorList>
            <person name="Barrero R.A."/>
            <person name="Guerrero F.D."/>
            <person name="Moolhuijzen P."/>
            <person name="Goolsby J.A."/>
            <person name="Tidwell J."/>
            <person name="Bellgard S.E."/>
            <person name="Bellgard M.I."/>
        </authorList>
    </citation>
    <scope>NUCLEOTIDE SEQUENCE</scope>
    <source>
        <tissue evidence="1">Shoot tissue taken approximately 20 cm above the soil surface</tissue>
    </source>
</reference>
<sequence>MIALLLARIWHQMEQLTLLLKLPPTMLHCQKII</sequence>
<proteinExistence type="predicted"/>
<dbReference type="EMBL" id="GBRH01211143">
    <property type="protein sequence ID" value="JAD86752.1"/>
    <property type="molecule type" value="Transcribed_RNA"/>
</dbReference>
<protein>
    <submittedName>
        <fullName evidence="1">Uncharacterized protein</fullName>
    </submittedName>
</protein>
<name>A0A0A9DSJ6_ARUDO</name>
<reference evidence="1" key="1">
    <citation type="submission" date="2014-09" db="EMBL/GenBank/DDBJ databases">
        <authorList>
            <person name="Magalhaes I.L.F."/>
            <person name="Oliveira U."/>
            <person name="Santos F.R."/>
            <person name="Vidigal T.H.D.A."/>
            <person name="Brescovit A.D."/>
            <person name="Santos A.J."/>
        </authorList>
    </citation>
    <scope>NUCLEOTIDE SEQUENCE</scope>
    <source>
        <tissue evidence="1">Shoot tissue taken approximately 20 cm above the soil surface</tissue>
    </source>
</reference>